<dbReference type="SUPFAM" id="SSF53448">
    <property type="entry name" value="Nucleotide-diphospho-sugar transferases"/>
    <property type="match status" value="1"/>
</dbReference>
<dbReference type="Pfam" id="PF00535">
    <property type="entry name" value="Glycos_transf_2"/>
    <property type="match status" value="1"/>
</dbReference>
<accession>A0A1M4Z3E4</accession>
<gene>
    <name evidence="2" type="ORF">SAMN02745117_01367</name>
</gene>
<sequence>MTIRLSILLPVYNAEPFLLECLDALLPQCSEGVEVLVLDDCSTDGSWATLQAVAATHAGRVKLLRHSQNQGVSAARNSLLEAATGEYIWFLDADDQLVSTAVATVLAGLAAFSPDWLLFDFQVLRQSQSLKHHLRGEHHRKTFIGPSNTLIHDTATLLEGLFLAGQFHPWSKVSRRTLWDEGACGPLRFPVGWLFAEDMATFSRLALRAQTAAYLNVPLVRYRQHAGNVMLCMTLPKIQGLSAALEGFSHDLAATPALQHRLRQTASLAFAISHLSARNYMAAMRFLAAHPELEHAADAARAFARHYRHSSPLTPEELLQAYWRRGWWARYFRARRWLRHVPTLQESIG</sequence>
<protein>
    <submittedName>
        <fullName evidence="2">Glycosyltransferase involved in cell wall bisynthesis</fullName>
    </submittedName>
</protein>
<dbReference type="PANTHER" id="PTHR22916">
    <property type="entry name" value="GLYCOSYLTRANSFERASE"/>
    <property type="match status" value="1"/>
</dbReference>
<keyword evidence="2" id="KW-0808">Transferase</keyword>
<dbReference type="InterPro" id="IPR029044">
    <property type="entry name" value="Nucleotide-diphossugar_trans"/>
</dbReference>
<dbReference type="PANTHER" id="PTHR22916:SF3">
    <property type="entry name" value="UDP-GLCNAC:BETAGAL BETA-1,3-N-ACETYLGLUCOSAMINYLTRANSFERASE-LIKE PROTEIN 1"/>
    <property type="match status" value="1"/>
</dbReference>
<dbReference type="InterPro" id="IPR001173">
    <property type="entry name" value="Glyco_trans_2-like"/>
</dbReference>
<proteinExistence type="predicted"/>
<evidence type="ECO:0000313" key="2">
    <source>
        <dbReference type="EMBL" id="SHF12272.1"/>
    </source>
</evidence>
<dbReference type="CDD" id="cd00761">
    <property type="entry name" value="Glyco_tranf_GTA_type"/>
    <property type="match status" value="1"/>
</dbReference>
<name>A0A1M4Z3E4_9BURK</name>
<dbReference type="OrthoDB" id="9815923at2"/>
<dbReference type="AlphaFoldDB" id="A0A1M4Z3E4"/>
<feature type="domain" description="Glycosyltransferase 2-like" evidence="1">
    <location>
        <begin position="6"/>
        <end position="106"/>
    </location>
</feature>
<reference evidence="2 3" key="1">
    <citation type="submission" date="2016-11" db="EMBL/GenBank/DDBJ databases">
        <authorList>
            <person name="Jaros S."/>
            <person name="Januszkiewicz K."/>
            <person name="Wedrychowicz H."/>
        </authorList>
    </citation>
    <scope>NUCLEOTIDE SEQUENCE [LARGE SCALE GENOMIC DNA]</scope>
    <source>
        <strain evidence="2 3">DSM 16112</strain>
    </source>
</reference>
<dbReference type="RefSeq" id="WP_073355953.1">
    <property type="nucleotide sequence ID" value="NZ_FQUZ01000013.1"/>
</dbReference>
<dbReference type="Gene3D" id="3.90.550.10">
    <property type="entry name" value="Spore Coat Polysaccharide Biosynthesis Protein SpsA, Chain A"/>
    <property type="match status" value="1"/>
</dbReference>
<evidence type="ECO:0000259" key="1">
    <source>
        <dbReference type="Pfam" id="PF00535"/>
    </source>
</evidence>
<keyword evidence="3" id="KW-1185">Reference proteome</keyword>
<dbReference type="GO" id="GO:0016758">
    <property type="term" value="F:hexosyltransferase activity"/>
    <property type="evidence" value="ECO:0007669"/>
    <property type="project" value="UniProtKB-ARBA"/>
</dbReference>
<dbReference type="Proteomes" id="UP000184327">
    <property type="component" value="Unassembled WGS sequence"/>
</dbReference>
<evidence type="ECO:0000313" key="3">
    <source>
        <dbReference type="Proteomes" id="UP000184327"/>
    </source>
</evidence>
<organism evidence="2 3">
    <name type="scientific">Lampropedia hyalina DSM 16112</name>
    <dbReference type="NCBI Taxonomy" id="1122156"/>
    <lineage>
        <taxon>Bacteria</taxon>
        <taxon>Pseudomonadati</taxon>
        <taxon>Pseudomonadota</taxon>
        <taxon>Betaproteobacteria</taxon>
        <taxon>Burkholderiales</taxon>
        <taxon>Comamonadaceae</taxon>
        <taxon>Lampropedia</taxon>
    </lineage>
</organism>
<dbReference type="EMBL" id="FQUZ01000013">
    <property type="protein sequence ID" value="SHF12272.1"/>
    <property type="molecule type" value="Genomic_DNA"/>
</dbReference>
<dbReference type="STRING" id="1122156.SAMN02745117_01367"/>